<accession>A0AAE7XSY8</accession>
<dbReference type="Proteomes" id="UP000827177">
    <property type="component" value="Segment"/>
</dbReference>
<name>A0AAE7XSY8_9CAUD</name>
<evidence type="ECO:0000313" key="1">
    <source>
        <dbReference type="EMBL" id="QZI79269.1"/>
    </source>
</evidence>
<keyword evidence="2" id="KW-1185">Reference proteome</keyword>
<organism evidence="1 2">
    <name type="scientific">Escherichia phage vB_EcoP-101114UKE3</name>
    <dbReference type="NCBI Taxonomy" id="2865794"/>
    <lineage>
        <taxon>Viruses</taxon>
        <taxon>Duplodnaviria</taxon>
        <taxon>Heunggongvirae</taxon>
        <taxon>Uroviricota</taxon>
        <taxon>Caudoviricetes</taxon>
        <taxon>Mktvariviridae</taxon>
        <taxon>Gordonclarkvirinae</taxon>
        <taxon>Suseptimavirus</taxon>
        <taxon>Suseptimavirus 101114UKE3</taxon>
    </lineage>
</organism>
<protein>
    <submittedName>
        <fullName evidence="1">Uncharacterized protein</fullName>
    </submittedName>
</protein>
<evidence type="ECO:0000313" key="2">
    <source>
        <dbReference type="Proteomes" id="UP000827177"/>
    </source>
</evidence>
<reference evidence="1 2" key="1">
    <citation type="submission" date="2021-05" db="EMBL/GenBank/DDBJ databases">
        <title>Naturally bred epsilon2 phages have an improved host range and effectivity in uropathogenic E. coli over their ancestor phages.</title>
        <authorList>
            <person name="Saez D."/>
            <person name="Loose M."/>
            <person name="Mutti M."/>
            <person name="Visram Z."/>
            <person name="Hitzenhammer E."/>
            <person name="Dippel D."/>
            <person name="Tisakova L."/>
            <person name="Schertler S."/>
            <person name="Wittmann J."/>
            <person name="Corsini L."/>
            <person name="Wagenlehner F."/>
        </authorList>
    </citation>
    <scope>NUCLEOTIDE SEQUENCE [LARGE SCALE GENOMIC DNA]</scope>
</reference>
<proteinExistence type="predicted"/>
<sequence>MAWLRVYQDTLIELLKSKAKHLAYQEVTYCITS</sequence>
<gene>
    <name evidence="1" type="ORF">101114UKE3_138</name>
</gene>
<dbReference type="EMBL" id="MZ234017">
    <property type="protein sequence ID" value="QZI79269.1"/>
    <property type="molecule type" value="Genomic_DNA"/>
</dbReference>